<dbReference type="PANTHER" id="PTHR34219:SF6">
    <property type="entry name" value="BLR3280 PROTEIN"/>
    <property type="match status" value="1"/>
</dbReference>
<protein>
    <submittedName>
        <fullName evidence="3">PepSY domain-containing protein</fullName>
    </submittedName>
</protein>
<keyword evidence="4" id="KW-1185">Reference proteome</keyword>
<evidence type="ECO:0000256" key="2">
    <source>
        <dbReference type="SAM" id="Phobius"/>
    </source>
</evidence>
<evidence type="ECO:0000256" key="1">
    <source>
        <dbReference type="SAM" id="MobiDB-lite"/>
    </source>
</evidence>
<dbReference type="PANTHER" id="PTHR34219">
    <property type="entry name" value="IRON-REGULATED INNER MEMBRANE PROTEIN-RELATED"/>
    <property type="match status" value="1"/>
</dbReference>
<keyword evidence="2" id="KW-1133">Transmembrane helix</keyword>
<dbReference type="InterPro" id="IPR005625">
    <property type="entry name" value="PepSY-ass_TM"/>
</dbReference>
<proteinExistence type="predicted"/>
<dbReference type="RefSeq" id="WP_379881375.1">
    <property type="nucleotide sequence ID" value="NZ_JBHPON010000003.1"/>
</dbReference>
<feature type="transmembrane region" description="Helical" evidence="2">
    <location>
        <begin position="201"/>
        <end position="224"/>
    </location>
</feature>
<dbReference type="Proteomes" id="UP001596116">
    <property type="component" value="Unassembled WGS sequence"/>
</dbReference>
<organism evidence="3 4">
    <name type="scientific">Hyphococcus aureus</name>
    <dbReference type="NCBI Taxonomy" id="2666033"/>
    <lineage>
        <taxon>Bacteria</taxon>
        <taxon>Pseudomonadati</taxon>
        <taxon>Pseudomonadota</taxon>
        <taxon>Alphaproteobacteria</taxon>
        <taxon>Parvularculales</taxon>
        <taxon>Parvularculaceae</taxon>
        <taxon>Hyphococcus</taxon>
    </lineage>
</organism>
<feature type="compositionally biased region" description="Basic and acidic residues" evidence="1">
    <location>
        <begin position="244"/>
        <end position="261"/>
    </location>
</feature>
<keyword evidence="2" id="KW-0472">Membrane</keyword>
<dbReference type="Pfam" id="PF03929">
    <property type="entry name" value="PepSY_TM"/>
    <property type="match status" value="1"/>
</dbReference>
<dbReference type="EMBL" id="JBHPON010000003">
    <property type="protein sequence ID" value="MFC6037252.1"/>
    <property type="molecule type" value="Genomic_DNA"/>
</dbReference>
<gene>
    <name evidence="3" type="ORF">ACFMB1_16970</name>
</gene>
<feature type="region of interest" description="Disordered" evidence="1">
    <location>
        <begin position="242"/>
        <end position="261"/>
    </location>
</feature>
<name>A0ABW1L3V3_9PROT</name>
<evidence type="ECO:0000313" key="4">
    <source>
        <dbReference type="Proteomes" id="UP001596116"/>
    </source>
</evidence>
<evidence type="ECO:0000313" key="3">
    <source>
        <dbReference type="EMBL" id="MFC6037252.1"/>
    </source>
</evidence>
<reference evidence="3 4" key="1">
    <citation type="submission" date="2024-09" db="EMBL/GenBank/DDBJ databases">
        <authorList>
            <person name="Zhang Z.-H."/>
        </authorList>
    </citation>
    <scope>NUCLEOTIDE SEQUENCE [LARGE SCALE GENOMIC DNA]</scope>
    <source>
        <strain evidence="3 4">HHTR114</strain>
    </source>
</reference>
<accession>A0ABW1L3V3</accession>
<comment type="caution">
    <text evidence="3">The sequence shown here is derived from an EMBL/GenBank/DDBJ whole genome shotgun (WGS) entry which is preliminary data.</text>
</comment>
<keyword evidence="2" id="KW-0812">Transmembrane</keyword>
<sequence>MKAKTWVQRIHLWAGLILGIQVLLWMASGVIMSWFPIEMVRGENVAFISPPIELEAQAYASPGGIIAQAAGATSVELKRFGGRVVYLASNADGAIAMFDASSGERLTPLKERDVRGIAKQDFVGDGEIVSARLISFPPQEYRRETPVWRVDFDDKYNTRLYISPSSGEVRARRNDIWRLYDFFWMLHIMDYEDREDFNNPLVMTAAAAGLVFALSGIIIVIMRLTRGRYKHDLMLLARAKPRKRDAPSKKTEISDGSETRD</sequence>
<feature type="transmembrane region" description="Helical" evidence="2">
    <location>
        <begin position="12"/>
        <end position="35"/>
    </location>
</feature>